<keyword evidence="5 9" id="KW-0479">Metal-binding</keyword>
<dbReference type="PROSITE" id="PS50089">
    <property type="entry name" value="ZF_RING_2"/>
    <property type="match status" value="1"/>
</dbReference>
<feature type="compositionally biased region" description="Basic and acidic residues" evidence="10">
    <location>
        <begin position="179"/>
        <end position="189"/>
    </location>
</feature>
<dbReference type="UniPathway" id="UPA00143"/>
<dbReference type="Gene3D" id="3.30.390.130">
    <property type="match status" value="1"/>
</dbReference>
<dbReference type="GO" id="GO:0007219">
    <property type="term" value="P:Notch signaling pathway"/>
    <property type="evidence" value="ECO:0007669"/>
    <property type="project" value="InterPro"/>
</dbReference>
<evidence type="ECO:0000256" key="9">
    <source>
        <dbReference type="RuleBase" id="RU367105"/>
    </source>
</evidence>
<name>A0A8C4PW45_EPTBU</name>
<dbReference type="Pfam" id="PF18102">
    <property type="entry name" value="DTC"/>
    <property type="match status" value="1"/>
</dbReference>
<proteinExistence type="inferred from homology"/>
<evidence type="ECO:0000256" key="3">
    <source>
        <dbReference type="ARBA" id="ARBA00009413"/>
    </source>
</evidence>
<comment type="subcellular location">
    <subcellularLocation>
        <location evidence="9">Cytoplasm</location>
    </subcellularLocation>
</comment>
<dbReference type="SUPFAM" id="SSF57850">
    <property type="entry name" value="RING/U-box"/>
    <property type="match status" value="1"/>
</dbReference>
<dbReference type="InterPro" id="IPR017907">
    <property type="entry name" value="Znf_RING_CS"/>
</dbReference>
<dbReference type="PANTHER" id="PTHR12622">
    <property type="entry name" value="DELTEX-RELATED"/>
    <property type="match status" value="1"/>
</dbReference>
<dbReference type="GO" id="GO:0008270">
    <property type="term" value="F:zinc ion binding"/>
    <property type="evidence" value="ECO:0007669"/>
    <property type="project" value="UniProtKB-KW"/>
</dbReference>
<feature type="compositionally biased region" description="Polar residues" evidence="10">
    <location>
        <begin position="191"/>
        <end position="202"/>
    </location>
</feature>
<dbReference type="GO" id="GO:0016567">
    <property type="term" value="P:protein ubiquitination"/>
    <property type="evidence" value="ECO:0007669"/>
    <property type="project" value="UniProtKB-UniRule"/>
</dbReference>
<keyword evidence="13" id="KW-1185">Reference proteome</keyword>
<dbReference type="EC" id="2.3.2.27" evidence="9"/>
<dbReference type="GeneTree" id="ENSGT00940000154578"/>
<evidence type="ECO:0000256" key="10">
    <source>
        <dbReference type="SAM" id="MobiDB-lite"/>
    </source>
</evidence>
<keyword evidence="6 8" id="KW-0863">Zinc-finger</keyword>
<reference evidence="12" key="1">
    <citation type="submission" date="2025-05" db="UniProtKB">
        <authorList>
            <consortium name="Ensembl"/>
        </authorList>
    </citation>
    <scope>IDENTIFICATION</scope>
</reference>
<dbReference type="GO" id="GO:0061630">
    <property type="term" value="F:ubiquitin protein ligase activity"/>
    <property type="evidence" value="ECO:0007669"/>
    <property type="project" value="UniProtKB-UniRule"/>
</dbReference>
<protein>
    <recommendedName>
        <fullName evidence="9">E3 ubiquitin-protein ligase</fullName>
        <ecNumber evidence="9">2.3.2.27</ecNumber>
    </recommendedName>
</protein>
<dbReference type="PROSITE" id="PS00518">
    <property type="entry name" value="ZF_RING_1"/>
    <property type="match status" value="1"/>
</dbReference>
<evidence type="ECO:0000259" key="11">
    <source>
        <dbReference type="PROSITE" id="PS50089"/>
    </source>
</evidence>
<dbReference type="InterPro" id="IPR013083">
    <property type="entry name" value="Znf_RING/FYVE/PHD"/>
</dbReference>
<evidence type="ECO:0000256" key="5">
    <source>
        <dbReference type="ARBA" id="ARBA00022723"/>
    </source>
</evidence>
<evidence type="ECO:0000256" key="8">
    <source>
        <dbReference type="PROSITE-ProRule" id="PRU00175"/>
    </source>
</evidence>
<dbReference type="SMART" id="SM00184">
    <property type="entry name" value="RING"/>
    <property type="match status" value="1"/>
</dbReference>
<feature type="compositionally biased region" description="Polar residues" evidence="10">
    <location>
        <begin position="153"/>
        <end position="177"/>
    </location>
</feature>
<dbReference type="InterPro" id="IPR001841">
    <property type="entry name" value="Znf_RING"/>
</dbReference>
<evidence type="ECO:0000313" key="13">
    <source>
        <dbReference type="Proteomes" id="UP000694388"/>
    </source>
</evidence>
<keyword evidence="4 9" id="KW-0808">Transferase</keyword>
<evidence type="ECO:0000256" key="2">
    <source>
        <dbReference type="ARBA" id="ARBA00004906"/>
    </source>
</evidence>
<dbReference type="GO" id="GO:0005737">
    <property type="term" value="C:cytoplasm"/>
    <property type="evidence" value="ECO:0007669"/>
    <property type="project" value="UniProtKB-SubCell"/>
</dbReference>
<dbReference type="Proteomes" id="UP000694388">
    <property type="component" value="Unplaced"/>
</dbReference>
<dbReference type="InterPro" id="IPR039399">
    <property type="entry name" value="Deltex_C_sf"/>
</dbReference>
<evidence type="ECO:0000256" key="1">
    <source>
        <dbReference type="ARBA" id="ARBA00000900"/>
    </source>
</evidence>
<dbReference type="Ensembl" id="ENSEBUT00000001111.1">
    <property type="protein sequence ID" value="ENSEBUP00000000805.1"/>
    <property type="gene ID" value="ENSEBUG00000000841.1"/>
</dbReference>
<dbReference type="AlphaFoldDB" id="A0A8C4PW45"/>
<keyword evidence="7 9" id="KW-0862">Zinc</keyword>
<evidence type="ECO:0000256" key="4">
    <source>
        <dbReference type="ARBA" id="ARBA00022679"/>
    </source>
</evidence>
<keyword evidence="9" id="KW-0963">Cytoplasm</keyword>
<accession>A0A8C4PW45</accession>
<evidence type="ECO:0000256" key="6">
    <source>
        <dbReference type="ARBA" id="ARBA00022771"/>
    </source>
</evidence>
<dbReference type="Ensembl" id="ENSEBUT00000001094.1">
    <property type="protein sequence ID" value="ENSEBUP00000000788.1"/>
    <property type="gene ID" value="ENSEBUG00000000841.1"/>
</dbReference>
<dbReference type="CDD" id="cd09633">
    <property type="entry name" value="Deltex_C"/>
    <property type="match status" value="1"/>
</dbReference>
<comment type="similarity">
    <text evidence="3 9">Belongs to the Deltex family.</text>
</comment>
<evidence type="ECO:0000313" key="12">
    <source>
        <dbReference type="Ensembl" id="ENSEBUP00000000805.1"/>
    </source>
</evidence>
<sequence length="396" mass="43801">MAARDAAQDDVYLDTDVVDFIIAKNAVDLIQLTEKNNVSLDIHSSPFPSMCNVSFRPVGPQLDGNGIEDARECFTKLYSDAVADLRGSVVSLENIYPDSAHLDEACQNVEETFTDVIVVRDLRGFRFVGKADQADKAKKHFLACLQRRSTTSSGASVSRNTSSENRGSKTVCSSAVSNDKLRKQEEDRGNNVGNATTSNTKATPMDSAKEDVEVCPICLVPPTEARRLEKCKHVFCRACVERALQIRPACPLCSEPYGQMEGNQPRDGQMSVRTIPTMHLPGYERCGTTEIVYNIPSGTQGAEHPHPGHPYHGTFRTAFLPDNPEGGHVLRLLQRAFKQRLVFTIGTSRTTGMDDVVTWNDIHHKTSIHGGPMLYGYPDPDYLKRVQEELRAKGIF</sequence>
<comment type="catalytic activity">
    <reaction evidence="1 9">
        <text>S-ubiquitinyl-[E2 ubiquitin-conjugating enzyme]-L-cysteine + [acceptor protein]-L-lysine = [E2 ubiquitin-conjugating enzyme]-L-cysteine + N(6)-ubiquitinyl-[acceptor protein]-L-lysine.</text>
        <dbReference type="EC" id="2.3.2.27"/>
    </reaction>
</comment>
<comment type="pathway">
    <text evidence="2 9">Protein modification; protein ubiquitination.</text>
</comment>
<organism evidence="12 13">
    <name type="scientific">Eptatretus burgeri</name>
    <name type="common">Inshore hagfish</name>
    <dbReference type="NCBI Taxonomy" id="7764"/>
    <lineage>
        <taxon>Eukaryota</taxon>
        <taxon>Metazoa</taxon>
        <taxon>Chordata</taxon>
        <taxon>Craniata</taxon>
        <taxon>Vertebrata</taxon>
        <taxon>Cyclostomata</taxon>
        <taxon>Myxini</taxon>
        <taxon>Myxiniformes</taxon>
        <taxon>Myxinidae</taxon>
        <taxon>Eptatretinae</taxon>
        <taxon>Eptatretus</taxon>
    </lineage>
</organism>
<dbReference type="Pfam" id="PF13639">
    <property type="entry name" value="zf-RING_2"/>
    <property type="match status" value="1"/>
</dbReference>
<dbReference type="InterPro" id="IPR039398">
    <property type="entry name" value="Deltex_fam"/>
</dbReference>
<feature type="region of interest" description="Disordered" evidence="10">
    <location>
        <begin position="153"/>
        <end position="206"/>
    </location>
</feature>
<feature type="domain" description="RING-type" evidence="11">
    <location>
        <begin position="215"/>
        <end position="254"/>
    </location>
</feature>
<dbReference type="InterPro" id="IPR039396">
    <property type="entry name" value="Deltex_C"/>
</dbReference>
<dbReference type="Gene3D" id="3.30.40.10">
    <property type="entry name" value="Zinc/RING finger domain, C3HC4 (zinc finger)"/>
    <property type="match status" value="1"/>
</dbReference>
<evidence type="ECO:0000256" key="7">
    <source>
        <dbReference type="ARBA" id="ARBA00022833"/>
    </source>
</evidence>